<evidence type="ECO:0000313" key="12">
    <source>
        <dbReference type="Proteomes" id="UP000597762"/>
    </source>
</evidence>
<protein>
    <recommendedName>
        <fullName evidence="8">Solute carrier organic anion transporter family member</fullName>
    </recommendedName>
</protein>
<feature type="transmembrane region" description="Helical" evidence="8">
    <location>
        <begin position="210"/>
        <end position="235"/>
    </location>
</feature>
<dbReference type="Pfam" id="PF03137">
    <property type="entry name" value="OATP"/>
    <property type="match status" value="1"/>
</dbReference>
<dbReference type="PROSITE" id="PS50850">
    <property type="entry name" value="MFS"/>
    <property type="match status" value="1"/>
</dbReference>
<dbReference type="InterPro" id="IPR036058">
    <property type="entry name" value="Kazal_dom_sf"/>
</dbReference>
<evidence type="ECO:0000256" key="3">
    <source>
        <dbReference type="ARBA" id="ARBA00022475"/>
    </source>
</evidence>
<dbReference type="GO" id="GO:0006811">
    <property type="term" value="P:monoatomic ion transport"/>
    <property type="evidence" value="ECO:0007669"/>
    <property type="project" value="UniProtKB-KW"/>
</dbReference>
<accession>A0A812AV12</accession>
<evidence type="ECO:0000256" key="5">
    <source>
        <dbReference type="ARBA" id="ARBA00022989"/>
    </source>
</evidence>
<evidence type="ECO:0000256" key="1">
    <source>
        <dbReference type="ARBA" id="ARBA00004651"/>
    </source>
</evidence>
<feature type="transmembrane region" description="Helical" evidence="8">
    <location>
        <begin position="529"/>
        <end position="550"/>
    </location>
</feature>
<dbReference type="PANTHER" id="PTHR11388">
    <property type="entry name" value="ORGANIC ANION TRANSPORTER"/>
    <property type="match status" value="1"/>
</dbReference>
<dbReference type="SUPFAM" id="SSF100895">
    <property type="entry name" value="Kazal-type serine protease inhibitors"/>
    <property type="match status" value="1"/>
</dbReference>
<feature type="transmembrane region" description="Helical" evidence="8">
    <location>
        <begin position="354"/>
        <end position="376"/>
    </location>
</feature>
<dbReference type="InterPro" id="IPR036259">
    <property type="entry name" value="MFS_trans_sf"/>
</dbReference>
<feature type="transmembrane region" description="Helical" evidence="8">
    <location>
        <begin position="388"/>
        <end position="406"/>
    </location>
</feature>
<name>A0A812AV12_ACAPH</name>
<gene>
    <name evidence="11" type="ORF">SPHA_7437</name>
</gene>
<feature type="transmembrane region" description="Helical" evidence="8">
    <location>
        <begin position="30"/>
        <end position="49"/>
    </location>
</feature>
<keyword evidence="4 8" id="KW-0812">Transmembrane</keyword>
<dbReference type="Gene3D" id="1.20.1250.20">
    <property type="entry name" value="MFS general substrate transporter like domains"/>
    <property type="match status" value="1"/>
</dbReference>
<feature type="transmembrane region" description="Helical" evidence="8">
    <location>
        <begin position="96"/>
        <end position="119"/>
    </location>
</feature>
<dbReference type="EMBL" id="CAHIKZ030000238">
    <property type="protein sequence ID" value="CAE1162807.1"/>
    <property type="molecule type" value="Genomic_DNA"/>
</dbReference>
<evidence type="ECO:0000313" key="11">
    <source>
        <dbReference type="EMBL" id="CAE1162807.1"/>
    </source>
</evidence>
<dbReference type="AlphaFoldDB" id="A0A812AV12"/>
<dbReference type="SUPFAM" id="SSF103473">
    <property type="entry name" value="MFS general substrate transporter"/>
    <property type="match status" value="1"/>
</dbReference>
<dbReference type="PANTHER" id="PTHR11388:SF142">
    <property type="entry name" value="SOLUTE CARRIER ORGANIC ANION TRANSPORTER FAMILY MEMBER 5A1"/>
    <property type="match status" value="1"/>
</dbReference>
<feature type="transmembrane region" description="Helical" evidence="8">
    <location>
        <begin position="585"/>
        <end position="605"/>
    </location>
</feature>
<keyword evidence="5 8" id="KW-1133">Transmembrane helix</keyword>
<comment type="subcellular location">
    <subcellularLocation>
        <location evidence="1 8">Cell membrane</location>
        <topology evidence="1 8">Multi-pass membrane protein</topology>
    </subcellularLocation>
</comment>
<keyword evidence="8" id="KW-0406">Ion transport</keyword>
<sequence>MSRKKEKEEGLCGIGLCKPKCLQPCANIKVFAVFYGFNILVTVSIGVYFSSQITSIEKQFNFSSEESGIISSTKDIGFVFTVLLFSFFARRSHIPILLGISTVLFGISGIIASIPYFLFPVEEIPQALNSTNTVFGNEGLCSTESDIEQNYTLKATSALTDLSQETKMSNKPAMLILCLGMALQGIGNAPRSSLASTYIDDTLEKTKVGLFVGFITGIGIIGPAIAFILGAQFSAMYVNLKKTNITPHDSRWIGAWWLGFLVFGAASFVAALPMFYFPKKMKNRRVDLKPEKHKDKGEYIKEFLALFWKLMKRPVYLLQCFKSIVVIFVMAGTFPFTAKYVETQYQLPSWKSNIFIGAFGILIAAFGTIAGGVMTYKYKMTPMACLRFTIVINLISCIFPVTGYMLGCKQPVILKPGETSGLFATLSNNCTRSCTCTDDMFQPVCGADGANYYSPCHAGCTSMFNGTYNDCSCVQSLIKTASPSYCPTDCTNLWPAIIVGLIAAFFQCLSLMPSYILILRSIKEVEKPFALGFQNFLLSLLGFIPGPIVFGKVVDSACLKWRSTTEKGGMCMLYDLHDFRLKFSLARFIASVIIFLSFLGVYYFARHLKDWQTNEDIPEIHFDAEEEKVFIEKNSNVDMNDTVS</sequence>
<organism evidence="11 12">
    <name type="scientific">Acanthosepion pharaonis</name>
    <name type="common">Pharaoh cuttlefish</name>
    <name type="synonym">Sepia pharaonis</name>
    <dbReference type="NCBI Taxonomy" id="158019"/>
    <lineage>
        <taxon>Eukaryota</taxon>
        <taxon>Metazoa</taxon>
        <taxon>Spiralia</taxon>
        <taxon>Lophotrochozoa</taxon>
        <taxon>Mollusca</taxon>
        <taxon>Cephalopoda</taxon>
        <taxon>Coleoidea</taxon>
        <taxon>Decapodiformes</taxon>
        <taxon>Sepiida</taxon>
        <taxon>Sepiina</taxon>
        <taxon>Sepiidae</taxon>
        <taxon>Acanthosepion</taxon>
    </lineage>
</organism>
<keyword evidence="3" id="KW-1003">Cell membrane</keyword>
<keyword evidence="6 8" id="KW-0472">Membrane</keyword>
<dbReference type="InterPro" id="IPR002350">
    <property type="entry name" value="Kazal_dom"/>
</dbReference>
<evidence type="ECO:0000256" key="2">
    <source>
        <dbReference type="ARBA" id="ARBA00009657"/>
    </source>
</evidence>
<dbReference type="GO" id="GO:0015347">
    <property type="term" value="F:sodium-independent organic anion transmembrane transporter activity"/>
    <property type="evidence" value="ECO:0007669"/>
    <property type="project" value="TreeGrafter"/>
</dbReference>
<dbReference type="InterPro" id="IPR020846">
    <property type="entry name" value="MFS_dom"/>
</dbReference>
<dbReference type="GO" id="GO:0043252">
    <property type="term" value="P:sodium-independent organic anion transport"/>
    <property type="evidence" value="ECO:0007669"/>
    <property type="project" value="TreeGrafter"/>
</dbReference>
<dbReference type="Proteomes" id="UP000597762">
    <property type="component" value="Unassembled WGS sequence"/>
</dbReference>
<feature type="transmembrane region" description="Helical" evidence="8">
    <location>
        <begin position="255"/>
        <end position="277"/>
    </location>
</feature>
<comment type="caution">
    <text evidence="11">The sequence shown here is derived from an EMBL/GenBank/DDBJ whole genome shotgun (WGS) entry which is preliminary data.</text>
</comment>
<feature type="domain" description="Kazal-like" evidence="10">
    <location>
        <begin position="424"/>
        <end position="475"/>
    </location>
</feature>
<evidence type="ECO:0000256" key="6">
    <source>
        <dbReference type="ARBA" id="ARBA00023136"/>
    </source>
</evidence>
<dbReference type="InterPro" id="IPR004156">
    <property type="entry name" value="OATP"/>
</dbReference>
<keyword evidence="7" id="KW-1015">Disulfide bond</keyword>
<feature type="transmembrane region" description="Helical" evidence="8">
    <location>
        <begin position="315"/>
        <end position="334"/>
    </location>
</feature>
<comment type="similarity">
    <text evidence="2 8">Belongs to the organo anion transporter (TC 2.A.60) family.</text>
</comment>
<evidence type="ECO:0000256" key="8">
    <source>
        <dbReference type="RuleBase" id="RU362056"/>
    </source>
</evidence>
<dbReference type="OrthoDB" id="5062115at2759"/>
<feature type="transmembrane region" description="Helical" evidence="8">
    <location>
        <begin position="172"/>
        <end position="189"/>
    </location>
</feature>
<dbReference type="GO" id="GO:0016323">
    <property type="term" value="C:basolateral plasma membrane"/>
    <property type="evidence" value="ECO:0007669"/>
    <property type="project" value="TreeGrafter"/>
</dbReference>
<feature type="transmembrane region" description="Helical" evidence="8">
    <location>
        <begin position="493"/>
        <end position="517"/>
    </location>
</feature>
<evidence type="ECO:0000259" key="10">
    <source>
        <dbReference type="PROSITE" id="PS51465"/>
    </source>
</evidence>
<reference evidence="11" key="1">
    <citation type="submission" date="2021-01" db="EMBL/GenBank/DDBJ databases">
        <authorList>
            <person name="Li R."/>
            <person name="Bekaert M."/>
        </authorList>
    </citation>
    <scope>NUCLEOTIDE SEQUENCE</scope>
    <source>
        <strain evidence="11">Farmed</strain>
    </source>
</reference>
<feature type="transmembrane region" description="Helical" evidence="8">
    <location>
        <begin position="69"/>
        <end position="89"/>
    </location>
</feature>
<feature type="domain" description="Major facilitator superfamily (MFS) profile" evidence="9">
    <location>
        <begin position="30"/>
        <end position="609"/>
    </location>
</feature>
<dbReference type="PROSITE" id="PS51465">
    <property type="entry name" value="KAZAL_2"/>
    <property type="match status" value="1"/>
</dbReference>
<dbReference type="NCBIfam" id="TIGR00805">
    <property type="entry name" value="oat"/>
    <property type="match status" value="1"/>
</dbReference>
<evidence type="ECO:0000259" key="9">
    <source>
        <dbReference type="PROSITE" id="PS50850"/>
    </source>
</evidence>
<keyword evidence="12" id="KW-1185">Reference proteome</keyword>
<dbReference type="CDD" id="cd17336">
    <property type="entry name" value="MFS_SLCO_OATP"/>
    <property type="match status" value="1"/>
</dbReference>
<evidence type="ECO:0000256" key="7">
    <source>
        <dbReference type="ARBA" id="ARBA00023157"/>
    </source>
</evidence>
<proteinExistence type="inferred from homology"/>
<keyword evidence="8" id="KW-0813">Transport</keyword>
<evidence type="ECO:0000256" key="4">
    <source>
        <dbReference type="ARBA" id="ARBA00022692"/>
    </source>
</evidence>